<protein>
    <submittedName>
        <fullName evidence="3">DUF2520 domain-containing protein</fullName>
    </submittedName>
</protein>
<evidence type="ECO:0000313" key="3">
    <source>
        <dbReference type="EMBL" id="MCX2738356.1"/>
    </source>
</evidence>
<dbReference type="InterPro" id="IPR036291">
    <property type="entry name" value="NAD(P)-bd_dom_sf"/>
</dbReference>
<dbReference type="EMBL" id="JAPFQO010000001">
    <property type="protein sequence ID" value="MCX2738356.1"/>
    <property type="molecule type" value="Genomic_DNA"/>
</dbReference>
<dbReference type="Gene3D" id="1.10.1040.20">
    <property type="entry name" value="ProC-like, C-terminal domain"/>
    <property type="match status" value="1"/>
</dbReference>
<comment type="caution">
    <text evidence="3">The sequence shown here is derived from an EMBL/GenBank/DDBJ whole genome shotgun (WGS) entry which is preliminary data.</text>
</comment>
<name>A0ABT3R9D4_9BACT</name>
<dbReference type="SUPFAM" id="SSF51735">
    <property type="entry name" value="NAD(P)-binding Rossmann-fold domains"/>
    <property type="match status" value="1"/>
</dbReference>
<dbReference type="Pfam" id="PF10728">
    <property type="entry name" value="DUF2520"/>
    <property type="match status" value="1"/>
</dbReference>
<sequence length="259" mass="28114">MNIAIIGAGNVAWHLAQALQRAGHTLTAIYSRSATTREELARLLPQAQPIGTLDLQNIPAEVVLIAVPDAALATVAAELEVKLGTVVAHTSGSQPLHILAAVSGAHTGIFYPLQTFSKAKSVDLKSVPILVEAQNEDTLQLLQELAQSISDTVEAVAPDARRQLHLAAVFACNFTNHLLGISRQLLQEADLPLQLLQPLIQETITKAMQHDPYAVQTGPASRHDQNVIETHLHMLRQHPQLQELYHLLTQSIQATKDRG</sequence>
<gene>
    <name evidence="3" type="ORF">OO017_00220</name>
</gene>
<organism evidence="3 4">
    <name type="scientific">Pontibacter anaerobius</name>
    <dbReference type="NCBI Taxonomy" id="2993940"/>
    <lineage>
        <taxon>Bacteria</taxon>
        <taxon>Pseudomonadati</taxon>
        <taxon>Bacteroidota</taxon>
        <taxon>Cytophagia</taxon>
        <taxon>Cytophagales</taxon>
        <taxon>Hymenobacteraceae</taxon>
        <taxon>Pontibacter</taxon>
    </lineage>
</organism>
<accession>A0ABT3R9D4</accession>
<dbReference type="Pfam" id="PF10727">
    <property type="entry name" value="Rossmann-like"/>
    <property type="match status" value="1"/>
</dbReference>
<dbReference type="InterPro" id="IPR018931">
    <property type="entry name" value="DUF2520"/>
</dbReference>
<dbReference type="Gene3D" id="3.40.50.720">
    <property type="entry name" value="NAD(P)-binding Rossmann-like Domain"/>
    <property type="match status" value="1"/>
</dbReference>
<dbReference type="PANTHER" id="PTHR40459">
    <property type="entry name" value="CONSERVED HYPOTHETICAL ALANINE AND LEUCINE RICH PROTEIN"/>
    <property type="match status" value="1"/>
</dbReference>
<evidence type="ECO:0000259" key="1">
    <source>
        <dbReference type="Pfam" id="PF10727"/>
    </source>
</evidence>
<dbReference type="InterPro" id="IPR008927">
    <property type="entry name" value="6-PGluconate_DH-like_C_sf"/>
</dbReference>
<dbReference type="PANTHER" id="PTHR40459:SF1">
    <property type="entry name" value="CONSERVED HYPOTHETICAL ALANINE AND LEUCINE RICH PROTEIN"/>
    <property type="match status" value="1"/>
</dbReference>
<keyword evidence="4" id="KW-1185">Reference proteome</keyword>
<feature type="domain" description="Putative oxidoreductase/dehydrogenase Rossmann-like" evidence="1">
    <location>
        <begin position="2"/>
        <end position="103"/>
    </location>
</feature>
<dbReference type="InterPro" id="IPR019665">
    <property type="entry name" value="OxRdtase/DH_put_Rossmann_dom"/>
</dbReference>
<dbReference type="RefSeq" id="WP_266050430.1">
    <property type="nucleotide sequence ID" value="NZ_JAPFQO010000001.1"/>
</dbReference>
<proteinExistence type="predicted"/>
<dbReference type="SUPFAM" id="SSF48179">
    <property type="entry name" value="6-phosphogluconate dehydrogenase C-terminal domain-like"/>
    <property type="match status" value="1"/>
</dbReference>
<dbReference type="InterPro" id="IPR037108">
    <property type="entry name" value="TM1727-like_C_sf"/>
</dbReference>
<reference evidence="3 4" key="1">
    <citation type="submission" date="2022-11" db="EMBL/GenBank/DDBJ databases">
        <title>The characterization of three novel Bacteroidetes species and genomic analysis of their roles in tidal elemental geochemical cycles.</title>
        <authorList>
            <person name="Ma K.-J."/>
        </authorList>
    </citation>
    <scope>NUCLEOTIDE SEQUENCE [LARGE SCALE GENOMIC DNA]</scope>
    <source>
        <strain evidence="3 4">M82</strain>
    </source>
</reference>
<dbReference type="Proteomes" id="UP001207228">
    <property type="component" value="Unassembled WGS sequence"/>
</dbReference>
<evidence type="ECO:0000313" key="4">
    <source>
        <dbReference type="Proteomes" id="UP001207228"/>
    </source>
</evidence>
<feature type="domain" description="DUF2520" evidence="2">
    <location>
        <begin position="127"/>
        <end position="252"/>
    </location>
</feature>
<evidence type="ECO:0000259" key="2">
    <source>
        <dbReference type="Pfam" id="PF10728"/>
    </source>
</evidence>